<feature type="compositionally biased region" description="Gly residues" evidence="1">
    <location>
        <begin position="1"/>
        <end position="11"/>
    </location>
</feature>
<feature type="region of interest" description="Disordered" evidence="1">
    <location>
        <begin position="1"/>
        <end position="62"/>
    </location>
</feature>
<dbReference type="RefSeq" id="XP_019480313.1">
    <property type="nucleotide sequence ID" value="XM_019624768.1"/>
</dbReference>
<gene>
    <name evidence="3" type="primary">LOC109371976</name>
</gene>
<dbReference type="AlphaFoldDB" id="A0A8B7PYI8"/>
<name>A0A8B7PYI8_HIPAR</name>
<feature type="compositionally biased region" description="Low complexity" evidence="1">
    <location>
        <begin position="35"/>
        <end position="51"/>
    </location>
</feature>
<dbReference type="Proteomes" id="UP000694851">
    <property type="component" value="Unplaced"/>
</dbReference>
<keyword evidence="2" id="KW-1185">Reference proteome</keyword>
<evidence type="ECO:0000313" key="3">
    <source>
        <dbReference type="RefSeq" id="XP_019480313.1"/>
    </source>
</evidence>
<proteinExistence type="predicted"/>
<feature type="compositionally biased region" description="Basic and acidic residues" evidence="1">
    <location>
        <begin position="15"/>
        <end position="29"/>
    </location>
</feature>
<evidence type="ECO:0000256" key="1">
    <source>
        <dbReference type="SAM" id="MobiDB-lite"/>
    </source>
</evidence>
<protein>
    <submittedName>
        <fullName evidence="3">Uncharacterized protein LOC109371976</fullName>
    </submittedName>
</protein>
<dbReference type="GeneID" id="109371976"/>
<dbReference type="KEGG" id="hai:109371976"/>
<accession>A0A8B7PYI8</accession>
<organism evidence="2 3">
    <name type="scientific">Hipposideros armiger</name>
    <name type="common">Great Himalayan leaf-nosed bat</name>
    <dbReference type="NCBI Taxonomy" id="186990"/>
    <lineage>
        <taxon>Eukaryota</taxon>
        <taxon>Metazoa</taxon>
        <taxon>Chordata</taxon>
        <taxon>Craniata</taxon>
        <taxon>Vertebrata</taxon>
        <taxon>Euteleostomi</taxon>
        <taxon>Mammalia</taxon>
        <taxon>Eutheria</taxon>
        <taxon>Laurasiatheria</taxon>
        <taxon>Chiroptera</taxon>
        <taxon>Yinpterochiroptera</taxon>
        <taxon>Rhinolophoidea</taxon>
        <taxon>Hipposideridae</taxon>
        <taxon>Hipposideros</taxon>
    </lineage>
</organism>
<reference evidence="3" key="1">
    <citation type="submission" date="2025-08" db="UniProtKB">
        <authorList>
            <consortium name="RefSeq"/>
        </authorList>
    </citation>
    <scope>IDENTIFICATION</scope>
    <source>
        <tissue evidence="3">Muscle</tissue>
    </source>
</reference>
<sequence length="240" mass="25846">MGAAGGGGPGLPGYFRDRRRQERERDQRWRPGHIARTSPAASASSSAGSEAPNSCISSSEGRRDAGTVQHFLYRRGKEVRNWSVTANSSQSRDRTIVTYSRPSACASSASVCCRGSPARRLSAVQIKTYLLRLSTRAPAAWVELHIRSVDPLAYSRVYIQSQFQVYVAGSRSWRSGRAGARAEGAGDAHRGCREKWREQALAGHSAASGSPGLLAEVQPILRGSFCPPLGKSGEGVFVKV</sequence>
<evidence type="ECO:0000313" key="2">
    <source>
        <dbReference type="Proteomes" id="UP000694851"/>
    </source>
</evidence>